<protein>
    <submittedName>
        <fullName evidence="2">Uncharacterized protein</fullName>
    </submittedName>
</protein>
<evidence type="ECO:0000313" key="3">
    <source>
        <dbReference type="Proteomes" id="UP001221898"/>
    </source>
</evidence>
<organism evidence="2 3">
    <name type="scientific">Aldrovandia affinis</name>
    <dbReference type="NCBI Taxonomy" id="143900"/>
    <lineage>
        <taxon>Eukaryota</taxon>
        <taxon>Metazoa</taxon>
        <taxon>Chordata</taxon>
        <taxon>Craniata</taxon>
        <taxon>Vertebrata</taxon>
        <taxon>Euteleostomi</taxon>
        <taxon>Actinopterygii</taxon>
        <taxon>Neopterygii</taxon>
        <taxon>Teleostei</taxon>
        <taxon>Notacanthiformes</taxon>
        <taxon>Halosauridae</taxon>
        <taxon>Aldrovandia</taxon>
    </lineage>
</organism>
<gene>
    <name evidence="2" type="ORF">AAFF_G00069000</name>
</gene>
<feature type="region of interest" description="Disordered" evidence="1">
    <location>
        <begin position="39"/>
        <end position="70"/>
    </location>
</feature>
<proteinExistence type="predicted"/>
<accession>A0AAD7WDC8</accession>
<reference evidence="2" key="1">
    <citation type="journal article" date="2023" name="Science">
        <title>Genome structures resolve the early diversification of teleost fishes.</title>
        <authorList>
            <person name="Parey E."/>
            <person name="Louis A."/>
            <person name="Montfort J."/>
            <person name="Bouchez O."/>
            <person name="Roques C."/>
            <person name="Iampietro C."/>
            <person name="Lluch J."/>
            <person name="Castinel A."/>
            <person name="Donnadieu C."/>
            <person name="Desvignes T."/>
            <person name="Floi Bucao C."/>
            <person name="Jouanno E."/>
            <person name="Wen M."/>
            <person name="Mejri S."/>
            <person name="Dirks R."/>
            <person name="Jansen H."/>
            <person name="Henkel C."/>
            <person name="Chen W.J."/>
            <person name="Zahm M."/>
            <person name="Cabau C."/>
            <person name="Klopp C."/>
            <person name="Thompson A.W."/>
            <person name="Robinson-Rechavi M."/>
            <person name="Braasch I."/>
            <person name="Lecointre G."/>
            <person name="Bobe J."/>
            <person name="Postlethwait J.H."/>
            <person name="Berthelot C."/>
            <person name="Roest Crollius H."/>
            <person name="Guiguen Y."/>
        </authorList>
    </citation>
    <scope>NUCLEOTIDE SEQUENCE</scope>
    <source>
        <strain evidence="2">NC1722</strain>
    </source>
</reference>
<comment type="caution">
    <text evidence="2">The sequence shown here is derived from an EMBL/GenBank/DDBJ whole genome shotgun (WGS) entry which is preliminary data.</text>
</comment>
<keyword evidence="3" id="KW-1185">Reference proteome</keyword>
<name>A0AAD7WDC8_9TELE</name>
<evidence type="ECO:0000256" key="1">
    <source>
        <dbReference type="SAM" id="MobiDB-lite"/>
    </source>
</evidence>
<dbReference type="EMBL" id="JAINUG010000141">
    <property type="protein sequence ID" value="KAJ8392996.1"/>
    <property type="molecule type" value="Genomic_DNA"/>
</dbReference>
<evidence type="ECO:0000313" key="2">
    <source>
        <dbReference type="EMBL" id="KAJ8392996.1"/>
    </source>
</evidence>
<dbReference type="AlphaFoldDB" id="A0AAD7WDC8"/>
<sequence>MCPERNSPAVGSGQPVGPLPGFRALFPWPRELQTGIWPPPMPRGYVNRDAATPSPGSGFANGEHPGPLNEPFPALPLLSSRKCHTHECRVKEKARAAW</sequence>
<dbReference type="Proteomes" id="UP001221898">
    <property type="component" value="Unassembled WGS sequence"/>
</dbReference>